<dbReference type="SUPFAM" id="SSF54821">
    <property type="entry name" value="Ribosomal protein S3 C-terminal domain"/>
    <property type="match status" value="1"/>
</dbReference>
<comment type="similarity">
    <text evidence="1 5">Belongs to the universal ribosomal protein uS3 family.</text>
</comment>
<dbReference type="InterPro" id="IPR005704">
    <property type="entry name" value="Ribosomal_uS3_bac-typ"/>
</dbReference>
<keyword evidence="3 5" id="KW-0687">Ribonucleoprotein</keyword>
<dbReference type="InterPro" id="IPR018280">
    <property type="entry name" value="Ribosomal_uS3_CS"/>
</dbReference>
<dbReference type="InterPro" id="IPR001351">
    <property type="entry name" value="Ribosomal_uS3_C"/>
</dbReference>
<dbReference type="SUPFAM" id="SSF54814">
    <property type="entry name" value="Prokaryotic type KH domain (KH-domain type II)"/>
    <property type="match status" value="1"/>
</dbReference>
<evidence type="ECO:0000259" key="6">
    <source>
        <dbReference type="Pfam" id="PF00189"/>
    </source>
</evidence>
<feature type="domain" description="Small ribosomal subunit protein uS3 C-terminal" evidence="6">
    <location>
        <begin position="163"/>
        <end position="245"/>
    </location>
</feature>
<dbReference type="NCBIfam" id="TIGR01009">
    <property type="entry name" value="rpsC_bact"/>
    <property type="match status" value="1"/>
</dbReference>
<evidence type="ECO:0000313" key="7">
    <source>
        <dbReference type="EMBL" id="AYO28282.1"/>
    </source>
</evidence>
<dbReference type="AlphaFoldDB" id="A0A3G2QZ69"/>
<dbReference type="GO" id="GO:0022627">
    <property type="term" value="C:cytosolic small ribosomal subunit"/>
    <property type="evidence" value="ECO:0007669"/>
    <property type="project" value="TreeGrafter"/>
</dbReference>
<dbReference type="GO" id="GO:0003723">
    <property type="term" value="F:RNA binding"/>
    <property type="evidence" value="ECO:0007669"/>
    <property type="project" value="InterPro"/>
</dbReference>
<accession>A0A3G2QZ69</accession>
<protein>
    <recommendedName>
        <fullName evidence="4">Small ribosomal subunit protein uS3c</fullName>
    </recommendedName>
</protein>
<geneLocation type="plastid" evidence="7"/>
<dbReference type="GO" id="GO:0003735">
    <property type="term" value="F:structural constituent of ribosome"/>
    <property type="evidence" value="ECO:0007669"/>
    <property type="project" value="InterPro"/>
</dbReference>
<dbReference type="InterPro" id="IPR036419">
    <property type="entry name" value="Ribosomal_S3_C_sf"/>
</dbReference>
<keyword evidence="2 5" id="KW-0689">Ribosomal protein</keyword>
<organism evidence="7">
    <name type="scientific">Synura sphagnicola</name>
    <dbReference type="NCBI Taxonomy" id="52556"/>
    <lineage>
        <taxon>Eukaryota</taxon>
        <taxon>Sar</taxon>
        <taxon>Stramenopiles</taxon>
        <taxon>Ochrophyta</taxon>
        <taxon>Synurophyceae</taxon>
        <taxon>Synurales</taxon>
        <taxon>Mallomonadaceae</taxon>
        <taxon>Synura</taxon>
    </lineage>
</organism>
<proteinExistence type="inferred from homology"/>
<dbReference type="HAMAP" id="MF_01309_B">
    <property type="entry name" value="Ribosomal_uS3_B"/>
    <property type="match status" value="1"/>
</dbReference>
<sequence>MGQKTHPKGFRLVTTERHLSNWYSNKFQYSNLIEEDFYIREKSNQIFGELLSISKIEINRIPPEGEGTEFIIITLNALFPRVKEISRKLPKYFTENFETQNLKTLGNLIQSKSNIKQLTTLFLKRKVRDFIRLLQIKTKKIVSIRLNFIKNPFEDARLIAKYIADQLEKRIPFRKAVKQTIRKVQRTEMKGIKVEVSGRLNGIEIARSEWKRDGRVPLHTLRAKIDYTHQQAETIYGVIGIKVWLFSGEVY</sequence>
<dbReference type="PANTHER" id="PTHR11760:SF19">
    <property type="entry name" value="SMALL RIBOSOMAL SUBUNIT PROTEIN US3C"/>
    <property type="match status" value="1"/>
</dbReference>
<dbReference type="PROSITE" id="PS00548">
    <property type="entry name" value="RIBOSOMAL_S3"/>
    <property type="match status" value="1"/>
</dbReference>
<reference evidence="7" key="1">
    <citation type="submission" date="2018-08" db="EMBL/GenBank/DDBJ databases">
        <title>Comparative Plastid Genomics of Synurophyceae: Evolutionary Evidence of Lateral Gene Transfer and Inverted Repeat Dynamics.</title>
        <authorList>
            <person name="Kim J.I."/>
            <person name="Shin H."/>
            <person name="Skaloud P."/>
            <person name="Jung J."/>
            <person name="Yoon H.S."/>
            <person name="Archibald J.M."/>
            <person name="Shin W."/>
        </authorList>
    </citation>
    <scope>NUCLEOTIDE SEQUENCE</scope>
    <source>
        <strain evidence="7">FBCC200022</strain>
    </source>
</reference>
<gene>
    <name evidence="7" type="primary">rps3</name>
</gene>
<dbReference type="InterPro" id="IPR057258">
    <property type="entry name" value="Ribosomal_uS3"/>
</dbReference>
<dbReference type="EMBL" id="MH795129">
    <property type="protein sequence ID" value="AYO28282.1"/>
    <property type="molecule type" value="Genomic_DNA"/>
</dbReference>
<evidence type="ECO:0000256" key="2">
    <source>
        <dbReference type="ARBA" id="ARBA00022980"/>
    </source>
</evidence>
<evidence type="ECO:0000256" key="1">
    <source>
        <dbReference type="ARBA" id="ARBA00010761"/>
    </source>
</evidence>
<dbReference type="GO" id="GO:0006412">
    <property type="term" value="P:translation"/>
    <property type="evidence" value="ECO:0007669"/>
    <property type="project" value="InterPro"/>
</dbReference>
<evidence type="ECO:0000256" key="5">
    <source>
        <dbReference type="RuleBase" id="RU003624"/>
    </source>
</evidence>
<dbReference type="Pfam" id="PF00189">
    <property type="entry name" value="Ribosomal_S3_C"/>
    <property type="match status" value="1"/>
</dbReference>
<keyword evidence="7" id="KW-0934">Plastid</keyword>
<dbReference type="InterPro" id="IPR009019">
    <property type="entry name" value="KH_sf_prok-type"/>
</dbReference>
<evidence type="ECO:0000256" key="4">
    <source>
        <dbReference type="ARBA" id="ARBA00035154"/>
    </source>
</evidence>
<dbReference type="PANTHER" id="PTHR11760">
    <property type="entry name" value="30S/40S RIBOSOMAL PROTEIN S3"/>
    <property type="match status" value="1"/>
</dbReference>
<dbReference type="Gene3D" id="3.30.1140.32">
    <property type="entry name" value="Ribosomal protein S3, C-terminal domain"/>
    <property type="match status" value="1"/>
</dbReference>
<evidence type="ECO:0000256" key="3">
    <source>
        <dbReference type="ARBA" id="ARBA00023274"/>
    </source>
</evidence>
<name>A0A3G2QZ69_9STRA</name>